<evidence type="ECO:0000256" key="4">
    <source>
        <dbReference type="SAM" id="SignalP"/>
    </source>
</evidence>
<accession>A0A9D1NJN2</accession>
<feature type="domain" description="Glycoside hydrolase family 2" evidence="9">
    <location>
        <begin position="775"/>
        <end position="871"/>
    </location>
</feature>
<protein>
    <submittedName>
        <fullName evidence="10">DUF4982 domain-containing protein</fullName>
    </submittedName>
</protein>
<comment type="caution">
    <text evidence="10">The sequence shown here is derived from an EMBL/GenBank/DDBJ whole genome shotgun (WGS) entry which is preliminary data.</text>
</comment>
<sequence length="871" mass="97412">MKKLLSLALAASCLFAGTLAAAPVKYSQRETFDYGWRFAKFGKYEDCLAPNDPGAAAAAPGYADGKWRKLDLPHDWGVESRFLPSEPNQTGSLPWAAVGWYRKDFKIDASSKGNRFFLDFDGVMMMPQVYVNGKLAGEWKYGYNSFRVDITPFLNFGGNNVVAVRAENKPNSTRWYPGAGIYRHVWITEANPVHVAHWGVFVTVPEIKGIRRIDDRRPQKEYKASSARISVDTTVANAGEKPARVEVTQEVFPLKGKKGKPLAARTSAETDVPAGGEKTVAMEFPLSSPSLWDVLSPSLYVLRTTVKIDGKTTDRQDTVFGVRKAEWKPDGFYLNNRRVQIKGVCQHHDLGPLGGAVHKRAIERQVEILKSFGVNSIRTSHNPPAPELLEVCDRMGILVDAELFDCWKYLKEGKTNGYNLFWDEWRERDVRNFVMRDRNHACVIAWSAGNEIAEQGAEDGPEIARDLVRLFKKYDTTRVVTVGCNDLRASWNGFGKEFDVYGFNYKPNDYRNFAEKNPKTPFVGSETSSCVSTRGFYSFPEDDKDFGPFWKRNFCDNLAVCQVSDYGIYATGWGTAPDVEFGALEDEPRCAGEYVWTGFDYLGEPTPWNLGRKPANDYRGVSPEEIKRLEAEFAKILKQGTPSRSSYFGIVDLCGFWKDRTYLYLSHWRPDVPMAHILPHWNWQGSREGKITPVFVYTSGDSAELFLNGKSLGKRKKKDGAALTGKDLNGDMRERFRLTWMDVRYEPGTLKVVAYKNGRKWAEDIVETTGAPAGLKASVDRGEILGDGRDLAYVTVVVADKKGRKVPTAGNRLKFSVSGNAEIVGVCNGDPTDHDSMKGDTIRAFAGMAQVILRSKRDSSGKATLKITGEG</sequence>
<dbReference type="InterPro" id="IPR051913">
    <property type="entry name" value="GH2_Domain-Containing"/>
</dbReference>
<dbReference type="Gene3D" id="3.20.20.80">
    <property type="entry name" value="Glycosidases"/>
    <property type="match status" value="1"/>
</dbReference>
<dbReference type="AlphaFoldDB" id="A0A9D1NJN2"/>
<organism evidence="10 11">
    <name type="scientific">Candidatus Spyradosoma merdigallinarum</name>
    <dbReference type="NCBI Taxonomy" id="2840950"/>
    <lineage>
        <taxon>Bacteria</taxon>
        <taxon>Pseudomonadati</taxon>
        <taxon>Verrucomicrobiota</taxon>
        <taxon>Opitutia</taxon>
        <taxon>Opitutia incertae sedis</taxon>
        <taxon>Candidatus Spyradosoma</taxon>
    </lineage>
</organism>
<dbReference type="SUPFAM" id="SSF49303">
    <property type="entry name" value="beta-Galactosidase/glucuronidase domain"/>
    <property type="match status" value="1"/>
</dbReference>
<dbReference type="InterPro" id="IPR017853">
    <property type="entry name" value="GH"/>
</dbReference>
<keyword evidence="4" id="KW-0732">Signal</keyword>
<dbReference type="InterPro" id="IPR006104">
    <property type="entry name" value="Glyco_hydro_2_N"/>
</dbReference>
<feature type="domain" description="Glycoside hydrolase family 2 immunoglobulin-like beta-sandwich" evidence="5">
    <location>
        <begin position="215"/>
        <end position="323"/>
    </location>
</feature>
<evidence type="ECO:0000256" key="3">
    <source>
        <dbReference type="ARBA" id="ARBA00023295"/>
    </source>
</evidence>
<keyword evidence="3" id="KW-0326">Glycosidase</keyword>
<dbReference type="Gene3D" id="2.60.120.260">
    <property type="entry name" value="Galactose-binding domain-like"/>
    <property type="match status" value="1"/>
</dbReference>
<dbReference type="PRINTS" id="PR00132">
    <property type="entry name" value="GLHYDRLASE2"/>
</dbReference>
<dbReference type="InterPro" id="IPR032311">
    <property type="entry name" value="DUF4982"/>
</dbReference>
<dbReference type="Gene3D" id="2.60.40.10">
    <property type="entry name" value="Immunoglobulins"/>
    <property type="match status" value="3"/>
</dbReference>
<evidence type="ECO:0000256" key="1">
    <source>
        <dbReference type="ARBA" id="ARBA00007401"/>
    </source>
</evidence>
<feature type="non-terminal residue" evidence="10">
    <location>
        <position position="871"/>
    </location>
</feature>
<feature type="signal peptide" evidence="4">
    <location>
        <begin position="1"/>
        <end position="21"/>
    </location>
</feature>
<evidence type="ECO:0000259" key="9">
    <source>
        <dbReference type="Pfam" id="PF18565"/>
    </source>
</evidence>
<dbReference type="Pfam" id="PF16355">
    <property type="entry name" value="DUF4982"/>
    <property type="match status" value="1"/>
</dbReference>
<dbReference type="PANTHER" id="PTHR42732">
    <property type="entry name" value="BETA-GALACTOSIDASE"/>
    <property type="match status" value="1"/>
</dbReference>
<dbReference type="InterPro" id="IPR040605">
    <property type="entry name" value="Glyco_hydro2_dom5"/>
</dbReference>
<dbReference type="GO" id="GO:0005975">
    <property type="term" value="P:carbohydrate metabolic process"/>
    <property type="evidence" value="ECO:0007669"/>
    <property type="project" value="InterPro"/>
</dbReference>
<dbReference type="PANTHER" id="PTHR42732:SF1">
    <property type="entry name" value="BETA-MANNOSIDASE"/>
    <property type="match status" value="1"/>
</dbReference>
<dbReference type="InterPro" id="IPR036156">
    <property type="entry name" value="Beta-gal/glucu_dom_sf"/>
</dbReference>
<keyword evidence="2" id="KW-0378">Hydrolase</keyword>
<dbReference type="Pfam" id="PF18565">
    <property type="entry name" value="Glyco_hydro2_C5"/>
    <property type="match status" value="1"/>
</dbReference>
<feature type="chain" id="PRO_5038417805" evidence="4">
    <location>
        <begin position="22"/>
        <end position="871"/>
    </location>
</feature>
<name>A0A9D1NJN2_9BACT</name>
<evidence type="ECO:0000259" key="7">
    <source>
        <dbReference type="Pfam" id="PF02837"/>
    </source>
</evidence>
<reference evidence="10" key="1">
    <citation type="submission" date="2020-10" db="EMBL/GenBank/DDBJ databases">
        <authorList>
            <person name="Gilroy R."/>
        </authorList>
    </citation>
    <scope>NUCLEOTIDE SEQUENCE</scope>
    <source>
        <strain evidence="10">10669</strain>
    </source>
</reference>
<dbReference type="InterPro" id="IPR006101">
    <property type="entry name" value="Glyco_hydro_2"/>
</dbReference>
<dbReference type="InterPro" id="IPR006103">
    <property type="entry name" value="Glyco_hydro_2_cat"/>
</dbReference>
<evidence type="ECO:0000259" key="6">
    <source>
        <dbReference type="Pfam" id="PF02836"/>
    </source>
</evidence>
<dbReference type="InterPro" id="IPR008979">
    <property type="entry name" value="Galactose-bd-like_sf"/>
</dbReference>
<feature type="domain" description="Glycoside hydrolase family 2 catalytic" evidence="6">
    <location>
        <begin position="330"/>
        <end position="492"/>
    </location>
</feature>
<proteinExistence type="inferred from homology"/>
<dbReference type="SUPFAM" id="SSF49785">
    <property type="entry name" value="Galactose-binding domain-like"/>
    <property type="match status" value="1"/>
</dbReference>
<comment type="similarity">
    <text evidence="1">Belongs to the glycosyl hydrolase 2 family.</text>
</comment>
<gene>
    <name evidence="10" type="ORF">IAC75_04340</name>
</gene>
<dbReference type="Proteomes" id="UP000886812">
    <property type="component" value="Unassembled WGS sequence"/>
</dbReference>
<feature type="domain" description="DUF4982" evidence="8">
    <location>
        <begin position="689"/>
        <end position="762"/>
    </location>
</feature>
<evidence type="ECO:0000256" key="2">
    <source>
        <dbReference type="ARBA" id="ARBA00022801"/>
    </source>
</evidence>
<feature type="domain" description="Glycosyl hydrolases family 2 sugar binding" evidence="7">
    <location>
        <begin position="96"/>
        <end position="181"/>
    </location>
</feature>
<evidence type="ECO:0000259" key="5">
    <source>
        <dbReference type="Pfam" id="PF00703"/>
    </source>
</evidence>
<dbReference type="Pfam" id="PF00703">
    <property type="entry name" value="Glyco_hydro_2"/>
    <property type="match status" value="1"/>
</dbReference>
<dbReference type="InterPro" id="IPR006102">
    <property type="entry name" value="Ig-like_GH2"/>
</dbReference>
<dbReference type="InterPro" id="IPR013783">
    <property type="entry name" value="Ig-like_fold"/>
</dbReference>
<dbReference type="SUPFAM" id="SSF51445">
    <property type="entry name" value="(Trans)glycosidases"/>
    <property type="match status" value="1"/>
</dbReference>
<dbReference type="GO" id="GO:0004553">
    <property type="term" value="F:hydrolase activity, hydrolyzing O-glycosyl compounds"/>
    <property type="evidence" value="ECO:0007669"/>
    <property type="project" value="InterPro"/>
</dbReference>
<reference evidence="10" key="2">
    <citation type="journal article" date="2021" name="PeerJ">
        <title>Extensive microbial diversity within the chicken gut microbiome revealed by metagenomics and culture.</title>
        <authorList>
            <person name="Gilroy R."/>
            <person name="Ravi A."/>
            <person name="Getino M."/>
            <person name="Pursley I."/>
            <person name="Horton D.L."/>
            <person name="Alikhan N.F."/>
            <person name="Baker D."/>
            <person name="Gharbi K."/>
            <person name="Hall N."/>
            <person name="Watson M."/>
            <person name="Adriaenssens E.M."/>
            <person name="Foster-Nyarko E."/>
            <person name="Jarju S."/>
            <person name="Secka A."/>
            <person name="Antonio M."/>
            <person name="Oren A."/>
            <person name="Chaudhuri R.R."/>
            <person name="La Ragione R."/>
            <person name="Hildebrand F."/>
            <person name="Pallen M.J."/>
        </authorList>
    </citation>
    <scope>NUCLEOTIDE SEQUENCE</scope>
    <source>
        <strain evidence="10">10669</strain>
    </source>
</reference>
<evidence type="ECO:0000313" key="10">
    <source>
        <dbReference type="EMBL" id="HIV04364.1"/>
    </source>
</evidence>
<dbReference type="Pfam" id="PF02837">
    <property type="entry name" value="Glyco_hydro_2_N"/>
    <property type="match status" value="1"/>
</dbReference>
<dbReference type="EMBL" id="DVOG01000114">
    <property type="protein sequence ID" value="HIV04364.1"/>
    <property type="molecule type" value="Genomic_DNA"/>
</dbReference>
<evidence type="ECO:0000313" key="11">
    <source>
        <dbReference type="Proteomes" id="UP000886812"/>
    </source>
</evidence>
<evidence type="ECO:0000259" key="8">
    <source>
        <dbReference type="Pfam" id="PF16355"/>
    </source>
</evidence>
<dbReference type="Pfam" id="PF02836">
    <property type="entry name" value="Glyco_hydro_2_C"/>
    <property type="match status" value="1"/>
</dbReference>